<accession>A0A1F8B439</accession>
<dbReference type="EMBL" id="MGHC01000030">
    <property type="protein sequence ID" value="OGM58803.1"/>
    <property type="molecule type" value="Genomic_DNA"/>
</dbReference>
<dbReference type="Proteomes" id="UP000179018">
    <property type="component" value="Unassembled WGS sequence"/>
</dbReference>
<keyword evidence="2" id="KW-0472">Membrane</keyword>
<feature type="transmembrane region" description="Helical" evidence="2">
    <location>
        <begin position="48"/>
        <end position="71"/>
    </location>
</feature>
<reference evidence="3 4" key="1">
    <citation type="journal article" date="2016" name="Nat. Commun.">
        <title>Thousands of microbial genomes shed light on interconnected biogeochemical processes in an aquifer system.</title>
        <authorList>
            <person name="Anantharaman K."/>
            <person name="Brown C.T."/>
            <person name="Hug L.A."/>
            <person name="Sharon I."/>
            <person name="Castelle C.J."/>
            <person name="Probst A.J."/>
            <person name="Thomas B.C."/>
            <person name="Singh A."/>
            <person name="Wilkins M.J."/>
            <person name="Karaoz U."/>
            <person name="Brodie E.L."/>
            <person name="Williams K.H."/>
            <person name="Hubbard S.S."/>
            <person name="Banfield J.F."/>
        </authorList>
    </citation>
    <scope>NUCLEOTIDE SEQUENCE [LARGE SCALE GENOMIC DNA]</scope>
</reference>
<name>A0A1F8B439_9BACT</name>
<evidence type="ECO:0000313" key="4">
    <source>
        <dbReference type="Proteomes" id="UP000179018"/>
    </source>
</evidence>
<keyword evidence="2" id="KW-1133">Transmembrane helix</keyword>
<evidence type="ECO:0000313" key="3">
    <source>
        <dbReference type="EMBL" id="OGM58803.1"/>
    </source>
</evidence>
<dbReference type="AlphaFoldDB" id="A0A1F8B439"/>
<feature type="compositionally biased region" description="Pro residues" evidence="1">
    <location>
        <begin position="1"/>
        <end position="13"/>
    </location>
</feature>
<sequence length="74" mass="8222">MNPERTPPTPETPPTELEKSPSEEEQFIMDYFSAYEEAAETSRKFRSVFIATSVGCAIPLCCGLTALAAYWSAR</sequence>
<gene>
    <name evidence="3" type="ORF">A3A75_00230</name>
</gene>
<evidence type="ECO:0000256" key="2">
    <source>
        <dbReference type="SAM" id="Phobius"/>
    </source>
</evidence>
<feature type="region of interest" description="Disordered" evidence="1">
    <location>
        <begin position="1"/>
        <end position="23"/>
    </location>
</feature>
<proteinExistence type="predicted"/>
<keyword evidence="2" id="KW-0812">Transmembrane</keyword>
<protein>
    <submittedName>
        <fullName evidence="3">Uncharacterized protein</fullName>
    </submittedName>
</protein>
<comment type="caution">
    <text evidence="3">The sequence shown here is derived from an EMBL/GenBank/DDBJ whole genome shotgun (WGS) entry which is preliminary data.</text>
</comment>
<evidence type="ECO:0000256" key="1">
    <source>
        <dbReference type="SAM" id="MobiDB-lite"/>
    </source>
</evidence>
<organism evidence="3 4">
    <name type="scientific">Candidatus Woesebacteria bacterium RIFCSPLOWO2_01_FULL_39_10</name>
    <dbReference type="NCBI Taxonomy" id="1802516"/>
    <lineage>
        <taxon>Bacteria</taxon>
        <taxon>Candidatus Woeseibacteriota</taxon>
    </lineage>
</organism>